<reference evidence="1 2" key="1">
    <citation type="journal article" date="2012" name="J. Bacteriol.">
        <title>Genome of Bacillus macauensis ZFHKF-1, a Long-Chain-Forming Bacterium.</title>
        <authorList>
            <person name="Cai L."/>
            <person name="Zhang T."/>
        </authorList>
    </citation>
    <scope>NUCLEOTIDE SEQUENCE [LARGE SCALE GENOMIC DNA]</scope>
    <source>
        <strain evidence="1 2">ZFHKF-1</strain>
    </source>
</reference>
<name>I8AKR7_9BACL</name>
<organism evidence="1 2">
    <name type="scientific">Fictibacillus macauensis ZFHKF-1</name>
    <dbReference type="NCBI Taxonomy" id="1196324"/>
    <lineage>
        <taxon>Bacteria</taxon>
        <taxon>Bacillati</taxon>
        <taxon>Bacillota</taxon>
        <taxon>Bacilli</taxon>
        <taxon>Bacillales</taxon>
        <taxon>Fictibacillaceae</taxon>
        <taxon>Fictibacillus</taxon>
    </lineage>
</organism>
<proteinExistence type="predicted"/>
<dbReference type="AlphaFoldDB" id="I8AKR7"/>
<protein>
    <submittedName>
        <fullName evidence="1">Cell wall-binding protein</fullName>
    </submittedName>
</protein>
<dbReference type="Proteomes" id="UP000004080">
    <property type="component" value="Unassembled WGS sequence"/>
</dbReference>
<evidence type="ECO:0000313" key="1">
    <source>
        <dbReference type="EMBL" id="EIT86169.1"/>
    </source>
</evidence>
<keyword evidence="2" id="KW-1185">Reference proteome</keyword>
<dbReference type="STRING" id="1196324.A374_06206"/>
<dbReference type="OrthoDB" id="2868776at2"/>
<gene>
    <name evidence="1" type="ORF">A374_06206</name>
</gene>
<sequence>MRRVVALFLVIFVVLGGVYDVTAAEKVDSKSSRMAFTVTDAKGKGYKILIKDPKDQHKRGAYDHCSWNCAWAGISKGDHLYKGNYKIYLQTGANKPLNTNYKKSNYVYNKTRKMMYYIPSTFKGQPDLFGFAETESSNLESIHFYYVNKGKVVKVKKELLYSIRPHLIGKNLFETASYDNTTFKWLITTYTFSPVKGSFNIKKEKYYSFSKGKAIIKKWKPSWRG</sequence>
<dbReference type="EMBL" id="AKKV01000022">
    <property type="protein sequence ID" value="EIT86169.1"/>
    <property type="molecule type" value="Genomic_DNA"/>
</dbReference>
<dbReference type="PATRIC" id="fig|1196324.3.peg.1267"/>
<comment type="caution">
    <text evidence="1">The sequence shown here is derived from an EMBL/GenBank/DDBJ whole genome shotgun (WGS) entry which is preliminary data.</text>
</comment>
<accession>I8AKR7</accession>
<evidence type="ECO:0000313" key="2">
    <source>
        <dbReference type="Proteomes" id="UP000004080"/>
    </source>
</evidence>
<dbReference type="RefSeq" id="WP_007201338.1">
    <property type="nucleotide sequence ID" value="NZ_AKKV01000022.1"/>
</dbReference>